<name>A0A9W8X1D2_9PLEO</name>
<evidence type="ECO:0000313" key="3">
    <source>
        <dbReference type="Proteomes" id="UP001140562"/>
    </source>
</evidence>
<comment type="caution">
    <text evidence="2">The sequence shown here is derived from an EMBL/GenBank/DDBJ whole genome shotgun (WGS) entry which is preliminary data.</text>
</comment>
<sequence length="529" mass="60119">MLLSQQPQSCIRPIPALPPATKYNPTKLFNALLSPPRVTMSWMSPEPFDLEPSSPTLPESTVRRAPRNSTADQIPSNGLQTLRRADKQLRGERRYTSARWDEDDDLDAQSTVRGKPDAVGSQARSPDDEVDVFELQHESTSNRNGREFDEGSLPNHIASQAFSSANQGAATRTRPLISPLQSPNRDPRSLFGSPSQETHLPWVRKVSNGQFSMTVSPKLLPRDAPPPKSIWDAEEEEFDRWPTAVEARAELDTVRLNATTKRSTFVKPERPELSVAEQIAEAVETPLGATIRTDDEEKQAILELEDMDCGNPWGPDSHDRIIAPLREECSLLPQTAPARHMHVLDAKAYTSSTDPVMKAARPRLCDAVATVLAYTHEECLRDFLNPEIEVFEWRRNNNCVLIRREGKHVMVGNYYNFGTTYQWGFLVRSTIDTNGAWSETWASVSQGTTPLGQEGVLYDQFQADRSDWDVRPDDEEFALYVGRDLAHFLLRWEVWNYHKWWRYQIEWETDGKVTRARDKSRFPAGLTFD</sequence>
<dbReference type="AlphaFoldDB" id="A0A9W8X1D2"/>
<feature type="region of interest" description="Disordered" evidence="1">
    <location>
        <begin position="164"/>
        <end position="196"/>
    </location>
</feature>
<feature type="region of interest" description="Disordered" evidence="1">
    <location>
        <begin position="44"/>
        <end position="129"/>
    </location>
</feature>
<evidence type="ECO:0000313" key="2">
    <source>
        <dbReference type="EMBL" id="KAJ4338557.1"/>
    </source>
</evidence>
<dbReference type="EMBL" id="JAPEUV010000029">
    <property type="protein sequence ID" value="KAJ4338557.1"/>
    <property type="molecule type" value="Genomic_DNA"/>
</dbReference>
<feature type="compositionally biased region" description="Polar residues" evidence="1">
    <location>
        <begin position="67"/>
        <end position="80"/>
    </location>
</feature>
<keyword evidence="3" id="KW-1185">Reference proteome</keyword>
<proteinExistence type="predicted"/>
<protein>
    <submittedName>
        <fullName evidence="2">Uncharacterized protein</fullName>
    </submittedName>
</protein>
<reference evidence="2" key="1">
    <citation type="submission" date="2022-10" db="EMBL/GenBank/DDBJ databases">
        <title>Tapping the CABI collections for fungal endophytes: first genome assemblies for Collariella, Neodidymelliopsis, Ascochyta clinopodiicola, Didymella pomorum, Didymosphaeria variabile, Neocosmospora piperis and Neocucurbitaria cava.</title>
        <authorList>
            <person name="Hill R."/>
        </authorList>
    </citation>
    <scope>NUCLEOTIDE SEQUENCE</scope>
    <source>
        <strain evidence="2">IMI 360193</strain>
    </source>
</reference>
<evidence type="ECO:0000256" key="1">
    <source>
        <dbReference type="SAM" id="MobiDB-lite"/>
    </source>
</evidence>
<organism evidence="2 3">
    <name type="scientific">Didymella glomerata</name>
    <dbReference type="NCBI Taxonomy" id="749621"/>
    <lineage>
        <taxon>Eukaryota</taxon>
        <taxon>Fungi</taxon>
        <taxon>Dikarya</taxon>
        <taxon>Ascomycota</taxon>
        <taxon>Pezizomycotina</taxon>
        <taxon>Dothideomycetes</taxon>
        <taxon>Pleosporomycetidae</taxon>
        <taxon>Pleosporales</taxon>
        <taxon>Pleosporineae</taxon>
        <taxon>Didymellaceae</taxon>
        <taxon>Didymella</taxon>
    </lineage>
</organism>
<dbReference type="OrthoDB" id="5395789at2759"/>
<accession>A0A9W8X1D2</accession>
<gene>
    <name evidence="2" type="ORF">N0V87_003886</name>
</gene>
<feature type="compositionally biased region" description="Basic and acidic residues" evidence="1">
    <location>
        <begin position="83"/>
        <end position="95"/>
    </location>
</feature>
<dbReference type="Proteomes" id="UP001140562">
    <property type="component" value="Unassembled WGS sequence"/>
</dbReference>